<reference evidence="2 3" key="1">
    <citation type="journal article" date="2006" name="Science">
        <title>Phytophthora genome sequences uncover evolutionary origins and mechanisms of pathogenesis.</title>
        <authorList>
            <person name="Tyler B.M."/>
            <person name="Tripathy S."/>
            <person name="Zhang X."/>
            <person name="Dehal P."/>
            <person name="Jiang R.H."/>
            <person name="Aerts A."/>
            <person name="Arredondo F.D."/>
            <person name="Baxter L."/>
            <person name="Bensasson D."/>
            <person name="Beynon J.L."/>
            <person name="Chapman J."/>
            <person name="Damasceno C.M."/>
            <person name="Dorrance A.E."/>
            <person name="Dou D."/>
            <person name="Dickerman A.W."/>
            <person name="Dubchak I.L."/>
            <person name="Garbelotto M."/>
            <person name="Gijzen M."/>
            <person name="Gordon S.G."/>
            <person name="Govers F."/>
            <person name="Grunwald N.J."/>
            <person name="Huang W."/>
            <person name="Ivors K.L."/>
            <person name="Jones R.W."/>
            <person name="Kamoun S."/>
            <person name="Krampis K."/>
            <person name="Lamour K.H."/>
            <person name="Lee M.K."/>
            <person name="McDonald W.H."/>
            <person name="Medina M."/>
            <person name="Meijer H.J."/>
            <person name="Nordberg E.K."/>
            <person name="Maclean D.J."/>
            <person name="Ospina-Giraldo M.D."/>
            <person name="Morris P.F."/>
            <person name="Phuntumart V."/>
            <person name="Putnam N.H."/>
            <person name="Rash S."/>
            <person name="Rose J.K."/>
            <person name="Sakihama Y."/>
            <person name="Salamov A.A."/>
            <person name="Savidor A."/>
            <person name="Scheuring C.F."/>
            <person name="Smith B.M."/>
            <person name="Sobral B.W."/>
            <person name="Terry A."/>
            <person name="Torto-Alalibo T.A."/>
            <person name="Win J."/>
            <person name="Xu Z."/>
            <person name="Zhang H."/>
            <person name="Grigoriev I.V."/>
            <person name="Rokhsar D.S."/>
            <person name="Boore J.L."/>
        </authorList>
    </citation>
    <scope>NUCLEOTIDE SEQUENCE [LARGE SCALE GENOMIC DNA]</scope>
    <source>
        <strain evidence="2 3">P6497</strain>
    </source>
</reference>
<dbReference type="AlphaFoldDB" id="G4ZC38"/>
<accession>G4ZC38</accession>
<protein>
    <recommendedName>
        <fullName evidence="1">Jacalin-type lectin domain-containing protein</fullName>
    </recommendedName>
</protein>
<dbReference type="PANTHER" id="PTHR16320:SF1">
    <property type="entry name" value="SPHINGOMYELINASE DDB_G0288017"/>
    <property type="match status" value="1"/>
</dbReference>
<dbReference type="SMART" id="SM00915">
    <property type="entry name" value="Jacalin"/>
    <property type="match status" value="1"/>
</dbReference>
<evidence type="ECO:0000313" key="2">
    <source>
        <dbReference type="EMBL" id="EGZ21319.1"/>
    </source>
</evidence>
<dbReference type="GO" id="GO:0046856">
    <property type="term" value="P:phosphatidylinositol dephosphorylation"/>
    <property type="evidence" value="ECO:0007669"/>
    <property type="project" value="InterPro"/>
</dbReference>
<organism evidence="2 3">
    <name type="scientific">Phytophthora sojae (strain P6497)</name>
    <name type="common">Soybean stem and root rot agent</name>
    <name type="synonym">Phytophthora megasperma f. sp. glycines</name>
    <dbReference type="NCBI Taxonomy" id="1094619"/>
    <lineage>
        <taxon>Eukaryota</taxon>
        <taxon>Sar</taxon>
        <taxon>Stramenopiles</taxon>
        <taxon>Oomycota</taxon>
        <taxon>Peronosporomycetes</taxon>
        <taxon>Peronosporales</taxon>
        <taxon>Peronosporaceae</taxon>
        <taxon>Phytophthora</taxon>
    </lineage>
</organism>
<dbReference type="SUPFAM" id="SSF51101">
    <property type="entry name" value="Mannose-binding lectins"/>
    <property type="match status" value="1"/>
</dbReference>
<keyword evidence="3" id="KW-1185">Reference proteome</keyword>
<dbReference type="RefSeq" id="XP_009524036.1">
    <property type="nucleotide sequence ID" value="XM_009525741.1"/>
</dbReference>
<gene>
    <name evidence="2" type="ORF">PHYSODRAFT_557431</name>
</gene>
<dbReference type="GO" id="GO:0016791">
    <property type="term" value="F:phosphatase activity"/>
    <property type="evidence" value="ECO:0007669"/>
    <property type="project" value="InterPro"/>
</dbReference>
<dbReference type="InterPro" id="IPR000300">
    <property type="entry name" value="IPPc"/>
</dbReference>
<sequence length="424" mass="45345">MLRSLAENSFSVMSYNVAGLPAVLSSGNPSANSVEIGKRISNWDVVNVQEDFNYHAYVYSENSHLYRTATSGGVPFGDGLNSLSNFSFSNITDLTRTKWEVCSTFDGADCLTPKGFTFLEIQLADGVTFDLYNLHTDAGVTAADEVARAANLAQLSEYIIANSAGNAVIVMGDTNTRYTRSDDTIREFAEGLGLTDGWVEYVRDGVYPTKGADAIVCDSSNMTDTCEVVDKILFRGNNYITLSLENWKNENAAFLDDDGNMLSDHPPISSTFSWTLNDAIRLSNAVGGPHGDQFTDVGSAAGGQTVNSITLRSGSRVDAVSLTISAPTATTFSHGGTGGTAKTLTLSSGEYITSIEAHWGKYNSHTRIFYLKFTTSLGNTLSGGATTEDKATLYASDGYQLSGFHGRDGDAIDALGAVWTKISS</sequence>
<feature type="domain" description="Jacalin-type lectin" evidence="1">
    <location>
        <begin position="280"/>
        <end position="421"/>
    </location>
</feature>
<evidence type="ECO:0000259" key="1">
    <source>
        <dbReference type="PROSITE" id="PS51752"/>
    </source>
</evidence>
<dbReference type="Gene3D" id="3.60.10.10">
    <property type="entry name" value="Endonuclease/exonuclease/phosphatase"/>
    <property type="match status" value="1"/>
</dbReference>
<dbReference type="CDD" id="cd09615">
    <property type="entry name" value="Jacalin_EEP"/>
    <property type="match status" value="1"/>
</dbReference>
<dbReference type="GO" id="GO:0004767">
    <property type="term" value="F:sphingomyelin phosphodiesterase activity"/>
    <property type="evidence" value="ECO:0007669"/>
    <property type="project" value="InterPro"/>
</dbReference>
<dbReference type="Pfam" id="PF22669">
    <property type="entry name" value="Exo_endo_phos2"/>
    <property type="match status" value="1"/>
</dbReference>
<dbReference type="Pfam" id="PF01419">
    <property type="entry name" value="Jacalin"/>
    <property type="match status" value="1"/>
</dbReference>
<dbReference type="OMA" id="PHGTWFN"/>
<dbReference type="SUPFAM" id="SSF56219">
    <property type="entry name" value="DNase I-like"/>
    <property type="match status" value="1"/>
</dbReference>
<proteinExistence type="predicted"/>
<dbReference type="InterPro" id="IPR001229">
    <property type="entry name" value="Jacalin-like_lectin_dom"/>
</dbReference>
<dbReference type="InterPro" id="IPR036691">
    <property type="entry name" value="Endo/exonu/phosph_ase_sf"/>
</dbReference>
<dbReference type="Proteomes" id="UP000002640">
    <property type="component" value="Unassembled WGS sequence"/>
</dbReference>
<dbReference type="KEGG" id="psoj:PHYSODRAFT_557431"/>
<dbReference type="InParanoid" id="G4ZC38"/>
<dbReference type="InterPro" id="IPR036404">
    <property type="entry name" value="Jacalin-like_lectin_dom_sf"/>
</dbReference>
<evidence type="ECO:0000313" key="3">
    <source>
        <dbReference type="Proteomes" id="UP000002640"/>
    </source>
</evidence>
<dbReference type="GO" id="GO:0005737">
    <property type="term" value="C:cytoplasm"/>
    <property type="evidence" value="ECO:0007669"/>
    <property type="project" value="TreeGrafter"/>
</dbReference>
<dbReference type="InterPro" id="IPR038772">
    <property type="entry name" value="Sph/SMPD2-like"/>
</dbReference>
<dbReference type="PANTHER" id="PTHR16320">
    <property type="entry name" value="SPHINGOMYELINASE FAMILY MEMBER"/>
    <property type="match status" value="1"/>
</dbReference>
<name>G4ZC38_PHYSP</name>
<dbReference type="GeneID" id="20663237"/>
<dbReference type="PROSITE" id="PS51752">
    <property type="entry name" value="JACALIN_LECTIN"/>
    <property type="match status" value="1"/>
</dbReference>
<dbReference type="EMBL" id="JH159153">
    <property type="protein sequence ID" value="EGZ21319.1"/>
    <property type="molecule type" value="Genomic_DNA"/>
</dbReference>
<dbReference type="Gene3D" id="2.100.10.30">
    <property type="entry name" value="Jacalin-like lectin domain"/>
    <property type="match status" value="1"/>
</dbReference>
<dbReference type="SMR" id="G4ZC38"/>